<dbReference type="EMBL" id="WBVT01000003">
    <property type="protein sequence ID" value="KAB7791201.1"/>
    <property type="molecule type" value="Genomic_DNA"/>
</dbReference>
<proteinExistence type="predicted"/>
<dbReference type="RefSeq" id="WP_226835851.1">
    <property type="nucleotide sequence ID" value="NZ_JBHSKZ010000002.1"/>
</dbReference>
<gene>
    <name evidence="2" type="ORF">F7D09_0367</name>
</gene>
<dbReference type="Proteomes" id="UP000441772">
    <property type="component" value="Unassembled WGS sequence"/>
</dbReference>
<keyword evidence="3" id="KW-1185">Reference proteome</keyword>
<keyword evidence="1" id="KW-0812">Transmembrane</keyword>
<evidence type="ECO:0000313" key="3">
    <source>
        <dbReference type="Proteomes" id="UP000441772"/>
    </source>
</evidence>
<organism evidence="2 3">
    <name type="scientific">Bifidobacterium leontopitheci</name>
    <dbReference type="NCBI Taxonomy" id="2650774"/>
    <lineage>
        <taxon>Bacteria</taxon>
        <taxon>Bacillati</taxon>
        <taxon>Actinomycetota</taxon>
        <taxon>Actinomycetes</taxon>
        <taxon>Bifidobacteriales</taxon>
        <taxon>Bifidobacteriaceae</taxon>
        <taxon>Bifidobacterium</taxon>
    </lineage>
</organism>
<evidence type="ECO:0000313" key="2">
    <source>
        <dbReference type="EMBL" id="KAB7791201.1"/>
    </source>
</evidence>
<reference evidence="2 3" key="1">
    <citation type="submission" date="2019-09" db="EMBL/GenBank/DDBJ databases">
        <title>Characterization of the phylogenetic diversity of two novel species belonging to the genus Bifidobacterium: Bifidobacterium cebidarum sp. nov. and Bifidobacterium leontopitheci sp. nov.</title>
        <authorList>
            <person name="Lugli G.A."/>
            <person name="Duranti S."/>
            <person name="Milani C."/>
            <person name="Turroni F."/>
            <person name="Ventura M."/>
        </authorList>
    </citation>
    <scope>NUCLEOTIDE SEQUENCE [LARGE SCALE GENOMIC DNA]</scope>
    <source>
        <strain evidence="2 3">LMG 31471</strain>
    </source>
</reference>
<dbReference type="InterPro" id="IPR021354">
    <property type="entry name" value="DUF2975"/>
</dbReference>
<dbReference type="AlphaFoldDB" id="A0A6I1GXM0"/>
<feature type="transmembrane region" description="Helical" evidence="1">
    <location>
        <begin position="143"/>
        <end position="171"/>
    </location>
</feature>
<feature type="transmembrane region" description="Helical" evidence="1">
    <location>
        <begin position="99"/>
        <end position="123"/>
    </location>
</feature>
<evidence type="ECO:0008006" key="4">
    <source>
        <dbReference type="Google" id="ProtNLM"/>
    </source>
</evidence>
<dbReference type="Pfam" id="PF11188">
    <property type="entry name" value="DUF2975"/>
    <property type="match status" value="1"/>
</dbReference>
<accession>A0A6I1GXM0</accession>
<keyword evidence="1" id="KW-1133">Transmembrane helix</keyword>
<sequence>MNEPIRTAAMHGTQCRLAVIIAIKAMIVLFELVCVLGQYAVFPVSAAVVEEVPETAPGLWPYRIAAVLGILCVEVALAAVWPLLTLVRDRDIFSGRAIAWVDLVIGCACAEGLLVLFVLVFAGSGLQYVDPVTRESVPAALSMPLMALTLVVGLLLIAAFVLLMLVMRSLLTQAIVQRRELEAVI</sequence>
<comment type="caution">
    <text evidence="2">The sequence shown here is derived from an EMBL/GenBank/DDBJ whole genome shotgun (WGS) entry which is preliminary data.</text>
</comment>
<keyword evidence="1" id="KW-0472">Membrane</keyword>
<evidence type="ECO:0000256" key="1">
    <source>
        <dbReference type="SAM" id="Phobius"/>
    </source>
</evidence>
<name>A0A6I1GXM0_9BIFI</name>
<feature type="transmembrane region" description="Helical" evidence="1">
    <location>
        <begin position="21"/>
        <end position="42"/>
    </location>
</feature>
<feature type="transmembrane region" description="Helical" evidence="1">
    <location>
        <begin position="62"/>
        <end position="87"/>
    </location>
</feature>
<protein>
    <recommendedName>
        <fullName evidence="4">DUF2975 domain-containing protein</fullName>
    </recommendedName>
</protein>